<sequence length="45" mass="5025">LEPGRLYNIGFAIHDDYSAARWHHVSVGYKLGLDNPDAEINVTAQ</sequence>
<comment type="caution">
    <text evidence="1">The sequence shown here is derived from an EMBL/GenBank/DDBJ whole genome shotgun (WGS) entry which is preliminary data.</text>
</comment>
<accession>A0A369CGY6</accession>
<proteinExistence type="predicted"/>
<organism evidence="1 2">
    <name type="scientific">Thioalbus denitrificans</name>
    <dbReference type="NCBI Taxonomy" id="547122"/>
    <lineage>
        <taxon>Bacteria</taxon>
        <taxon>Pseudomonadati</taxon>
        <taxon>Pseudomonadota</taxon>
        <taxon>Gammaproteobacteria</taxon>
        <taxon>Chromatiales</taxon>
        <taxon>Ectothiorhodospiraceae</taxon>
        <taxon>Thioalbus</taxon>
    </lineage>
</organism>
<dbReference type="Proteomes" id="UP000252707">
    <property type="component" value="Unassembled WGS sequence"/>
</dbReference>
<name>A0A369CGY6_9GAMM</name>
<evidence type="ECO:0000313" key="1">
    <source>
        <dbReference type="EMBL" id="RCX33332.1"/>
    </source>
</evidence>
<gene>
    <name evidence="1" type="ORF">DFQ59_101633</name>
</gene>
<keyword evidence="2" id="KW-1185">Reference proteome</keyword>
<dbReference type="EMBL" id="QPJY01000001">
    <property type="protein sequence ID" value="RCX33332.1"/>
    <property type="molecule type" value="Genomic_DNA"/>
</dbReference>
<dbReference type="AlphaFoldDB" id="A0A369CGY6"/>
<evidence type="ECO:0000313" key="2">
    <source>
        <dbReference type="Proteomes" id="UP000252707"/>
    </source>
</evidence>
<protein>
    <submittedName>
        <fullName evidence="1">Uncharacterized protein</fullName>
    </submittedName>
</protein>
<reference evidence="1 2" key="1">
    <citation type="submission" date="2018-07" db="EMBL/GenBank/DDBJ databases">
        <title>Genomic Encyclopedia of Type Strains, Phase IV (KMG-IV): sequencing the most valuable type-strain genomes for metagenomic binning, comparative biology and taxonomic classification.</title>
        <authorList>
            <person name="Goeker M."/>
        </authorList>
    </citation>
    <scope>NUCLEOTIDE SEQUENCE [LARGE SCALE GENOMIC DNA]</scope>
    <source>
        <strain evidence="1 2">DSM 26407</strain>
    </source>
</reference>
<feature type="non-terminal residue" evidence="1">
    <location>
        <position position="1"/>
    </location>
</feature>